<dbReference type="GO" id="GO:0030378">
    <property type="term" value="F:serine racemase activity"/>
    <property type="evidence" value="ECO:0007669"/>
    <property type="project" value="TreeGrafter"/>
</dbReference>
<evidence type="ECO:0000313" key="10">
    <source>
        <dbReference type="EMBL" id="MPL91652.1"/>
    </source>
</evidence>
<evidence type="ECO:0000256" key="5">
    <source>
        <dbReference type="ARBA" id="ARBA00010869"/>
    </source>
</evidence>
<dbReference type="GO" id="GO:0030170">
    <property type="term" value="F:pyridoxal phosphate binding"/>
    <property type="evidence" value="ECO:0007669"/>
    <property type="project" value="InterPro"/>
</dbReference>
<evidence type="ECO:0000256" key="8">
    <source>
        <dbReference type="ARBA" id="ARBA00023239"/>
    </source>
</evidence>
<dbReference type="GO" id="GO:0003941">
    <property type="term" value="F:L-serine ammonia-lyase activity"/>
    <property type="evidence" value="ECO:0007669"/>
    <property type="project" value="TreeGrafter"/>
</dbReference>
<keyword evidence="8 10" id="KW-0456">Lyase</keyword>
<dbReference type="InterPro" id="IPR001926">
    <property type="entry name" value="TrpB-like_PALP"/>
</dbReference>
<dbReference type="SUPFAM" id="SSF53686">
    <property type="entry name" value="Tryptophan synthase beta subunit-like PLP-dependent enzymes"/>
    <property type="match status" value="1"/>
</dbReference>
<dbReference type="Pfam" id="PF00291">
    <property type="entry name" value="PALP"/>
    <property type="match status" value="1"/>
</dbReference>
<dbReference type="PROSITE" id="PS00165">
    <property type="entry name" value="DEHYDRATASE_SER_THR"/>
    <property type="match status" value="1"/>
</dbReference>
<evidence type="ECO:0000259" key="9">
    <source>
        <dbReference type="Pfam" id="PF00291"/>
    </source>
</evidence>
<dbReference type="GO" id="GO:0004794">
    <property type="term" value="F:threonine deaminase activity"/>
    <property type="evidence" value="ECO:0007669"/>
    <property type="project" value="UniProtKB-EC"/>
</dbReference>
<keyword evidence="6" id="KW-0460">Magnesium</keyword>
<dbReference type="PANTHER" id="PTHR43050">
    <property type="entry name" value="SERINE / THREONINE RACEMASE FAMILY MEMBER"/>
    <property type="match status" value="1"/>
</dbReference>
<comment type="cofactor">
    <cofactor evidence="4">
        <name>Mg(2+)</name>
        <dbReference type="ChEBI" id="CHEBI:18420"/>
    </cofactor>
</comment>
<dbReference type="InterPro" id="IPR036052">
    <property type="entry name" value="TrpB-like_PALP_sf"/>
</dbReference>
<comment type="caution">
    <text evidence="10">The sequence shown here is derived from an EMBL/GenBank/DDBJ whole genome shotgun (WGS) entry which is preliminary data.</text>
</comment>
<dbReference type="GO" id="GO:0018114">
    <property type="term" value="F:threonine racemase activity"/>
    <property type="evidence" value="ECO:0007669"/>
    <property type="project" value="TreeGrafter"/>
</dbReference>
<dbReference type="GO" id="GO:0005524">
    <property type="term" value="F:ATP binding"/>
    <property type="evidence" value="ECO:0007669"/>
    <property type="project" value="TreeGrafter"/>
</dbReference>
<dbReference type="PANTHER" id="PTHR43050:SF1">
    <property type="entry name" value="SERINE RACEMASE"/>
    <property type="match status" value="1"/>
</dbReference>
<evidence type="ECO:0000256" key="6">
    <source>
        <dbReference type="ARBA" id="ARBA00022842"/>
    </source>
</evidence>
<sequence>MLTINEVKEAQKRLAPYVYKTPLIRLRNLDSYLNCKVYVKAECMQLTNSFKIRGALNKVLQLTPEELKNGIVTASSGNHGRGVAYAAKMLGVKATVVIPDHAPKVKQEAIKALGAEVILCDKAKRFDIAESISKEQQCCYIHPFNDYDVMAGQGTAALEILEELPEADAILTPIGGGGLISGIATGAKGVKPNIKIYGCEPAQFPRYTVSLAAGKVIKIPMGDSIADGIQSLAPEDKTFPIVQALVDRVFAVDEEYIYKGMKLLLNYGKVLAEPSSSISMGAVMQGLCRFKPEDKVVFLLSGGNVDLSLISKLDKIKL</sequence>
<comment type="cofactor">
    <cofactor evidence="2">
        <name>pyridoxal 5'-phosphate</name>
        <dbReference type="ChEBI" id="CHEBI:597326"/>
    </cofactor>
</comment>
<dbReference type="InterPro" id="IPR000634">
    <property type="entry name" value="Ser/Thr_deHydtase_PyrdxlP-BS"/>
</dbReference>
<keyword evidence="7" id="KW-0663">Pyridoxal phosphate</keyword>
<dbReference type="AlphaFoldDB" id="A0A644VLX5"/>
<accession>A0A644VLX5</accession>
<name>A0A644VLX5_9ZZZZ</name>
<dbReference type="CDD" id="cd01562">
    <property type="entry name" value="Thr-dehyd"/>
    <property type="match status" value="1"/>
</dbReference>
<dbReference type="Gene3D" id="3.40.50.1100">
    <property type="match status" value="2"/>
</dbReference>
<proteinExistence type="inferred from homology"/>
<evidence type="ECO:0000256" key="1">
    <source>
        <dbReference type="ARBA" id="ARBA00001913"/>
    </source>
</evidence>
<dbReference type="GO" id="GO:0070179">
    <property type="term" value="P:D-serine biosynthetic process"/>
    <property type="evidence" value="ECO:0007669"/>
    <property type="project" value="TreeGrafter"/>
</dbReference>
<evidence type="ECO:0000256" key="7">
    <source>
        <dbReference type="ARBA" id="ARBA00022898"/>
    </source>
</evidence>
<feature type="domain" description="Tryptophan synthase beta chain-like PALP" evidence="9">
    <location>
        <begin position="16"/>
        <end position="302"/>
    </location>
</feature>
<protein>
    <submittedName>
        <fullName evidence="10">L-threonine dehydratase catabolic TdcB</fullName>
        <ecNumber evidence="10">4.3.1.19</ecNumber>
    </submittedName>
</protein>
<dbReference type="FunFam" id="3.40.50.1100:FF:000005">
    <property type="entry name" value="Threonine dehydratase catabolic"/>
    <property type="match status" value="1"/>
</dbReference>
<dbReference type="EMBL" id="VSSQ01000335">
    <property type="protein sequence ID" value="MPL91652.1"/>
    <property type="molecule type" value="Genomic_DNA"/>
</dbReference>
<dbReference type="GO" id="GO:0000287">
    <property type="term" value="F:magnesium ion binding"/>
    <property type="evidence" value="ECO:0007669"/>
    <property type="project" value="TreeGrafter"/>
</dbReference>
<comment type="cofactor">
    <cofactor evidence="1">
        <name>Ca(2+)</name>
        <dbReference type="ChEBI" id="CHEBI:29108"/>
    </cofactor>
</comment>
<comment type="cofactor">
    <cofactor evidence="3">
        <name>Mn(2+)</name>
        <dbReference type="ChEBI" id="CHEBI:29035"/>
    </cofactor>
</comment>
<evidence type="ECO:0000256" key="3">
    <source>
        <dbReference type="ARBA" id="ARBA00001936"/>
    </source>
</evidence>
<reference evidence="10" key="1">
    <citation type="submission" date="2019-08" db="EMBL/GenBank/DDBJ databases">
        <authorList>
            <person name="Kucharzyk K."/>
            <person name="Murdoch R.W."/>
            <person name="Higgins S."/>
            <person name="Loffler F."/>
        </authorList>
    </citation>
    <scope>NUCLEOTIDE SEQUENCE</scope>
</reference>
<organism evidence="10">
    <name type="scientific">bioreactor metagenome</name>
    <dbReference type="NCBI Taxonomy" id="1076179"/>
    <lineage>
        <taxon>unclassified sequences</taxon>
        <taxon>metagenomes</taxon>
        <taxon>ecological metagenomes</taxon>
    </lineage>
</organism>
<evidence type="ECO:0000256" key="2">
    <source>
        <dbReference type="ARBA" id="ARBA00001933"/>
    </source>
</evidence>
<gene>
    <name evidence="10" type="primary">tdcB_6</name>
    <name evidence="10" type="ORF">SDC9_37728</name>
</gene>
<evidence type="ECO:0000256" key="4">
    <source>
        <dbReference type="ARBA" id="ARBA00001946"/>
    </source>
</evidence>
<dbReference type="EC" id="4.3.1.19" evidence="10"/>
<comment type="similarity">
    <text evidence="5">Belongs to the serine/threonine dehydratase family.</text>
</comment>